<evidence type="ECO:0000313" key="3">
    <source>
        <dbReference type="Proteomes" id="UP000184304"/>
    </source>
</evidence>
<evidence type="ECO:0000256" key="1">
    <source>
        <dbReference type="SAM" id="MobiDB-lite"/>
    </source>
</evidence>
<proteinExistence type="predicted"/>
<sequence length="112" mass="13388">MHMETLLESADDMTRRGGMERKKKQQEMRSEEWLNKMKEGRGRKRGTKEYKCVRQGEKGRCERESKERGQKREEVYDWMIRRGYNGLVGRGRKRPRLRGEGPECVADVEFGY</sequence>
<organism evidence="2 3">
    <name type="scientific">Aspergillus tubingensis (strain CBS 134.48)</name>
    <dbReference type="NCBI Taxonomy" id="767770"/>
    <lineage>
        <taxon>Eukaryota</taxon>
        <taxon>Fungi</taxon>
        <taxon>Dikarya</taxon>
        <taxon>Ascomycota</taxon>
        <taxon>Pezizomycotina</taxon>
        <taxon>Eurotiomycetes</taxon>
        <taxon>Eurotiomycetidae</taxon>
        <taxon>Eurotiales</taxon>
        <taxon>Aspergillaceae</taxon>
        <taxon>Aspergillus</taxon>
        <taxon>Aspergillus subgen. Circumdati</taxon>
    </lineage>
</organism>
<dbReference type="AlphaFoldDB" id="A0A1L9N3R8"/>
<keyword evidence="3" id="KW-1185">Reference proteome</keyword>
<accession>A0A1L9N3R8</accession>
<dbReference type="VEuPathDB" id="FungiDB:ASPTUDRAFT_42896"/>
<protein>
    <submittedName>
        <fullName evidence="2">Uncharacterized protein</fullName>
    </submittedName>
</protein>
<dbReference type="EMBL" id="KV878203">
    <property type="protein sequence ID" value="OJI83947.1"/>
    <property type="molecule type" value="Genomic_DNA"/>
</dbReference>
<name>A0A1L9N3R8_ASPTC</name>
<gene>
    <name evidence="2" type="ORF">ASPTUDRAFT_42896</name>
</gene>
<reference evidence="3" key="1">
    <citation type="journal article" date="2017" name="Genome Biol.">
        <title>Comparative genomics reveals high biological diversity and specific adaptations in the industrially and medically important fungal genus Aspergillus.</title>
        <authorList>
            <person name="de Vries R.P."/>
            <person name="Riley R."/>
            <person name="Wiebenga A."/>
            <person name="Aguilar-Osorio G."/>
            <person name="Amillis S."/>
            <person name="Uchima C.A."/>
            <person name="Anderluh G."/>
            <person name="Asadollahi M."/>
            <person name="Askin M."/>
            <person name="Barry K."/>
            <person name="Battaglia E."/>
            <person name="Bayram O."/>
            <person name="Benocci T."/>
            <person name="Braus-Stromeyer S.A."/>
            <person name="Caldana C."/>
            <person name="Canovas D."/>
            <person name="Cerqueira G.C."/>
            <person name="Chen F."/>
            <person name="Chen W."/>
            <person name="Choi C."/>
            <person name="Clum A."/>
            <person name="Dos Santos R.A."/>
            <person name="Damasio A.R."/>
            <person name="Diallinas G."/>
            <person name="Emri T."/>
            <person name="Fekete E."/>
            <person name="Flipphi M."/>
            <person name="Freyberg S."/>
            <person name="Gallo A."/>
            <person name="Gournas C."/>
            <person name="Habgood R."/>
            <person name="Hainaut M."/>
            <person name="Harispe M.L."/>
            <person name="Henrissat B."/>
            <person name="Hilden K.S."/>
            <person name="Hope R."/>
            <person name="Hossain A."/>
            <person name="Karabika E."/>
            <person name="Karaffa L."/>
            <person name="Karanyi Z."/>
            <person name="Krasevec N."/>
            <person name="Kuo A."/>
            <person name="Kusch H."/>
            <person name="LaButti K."/>
            <person name="Lagendijk E.L."/>
            <person name="Lapidus A."/>
            <person name="Levasseur A."/>
            <person name="Lindquist E."/>
            <person name="Lipzen A."/>
            <person name="Logrieco A.F."/>
            <person name="MacCabe A."/>
            <person name="Maekelae M.R."/>
            <person name="Malavazi I."/>
            <person name="Melin P."/>
            <person name="Meyer V."/>
            <person name="Mielnichuk N."/>
            <person name="Miskei M."/>
            <person name="Molnar A.P."/>
            <person name="Mule G."/>
            <person name="Ngan C.Y."/>
            <person name="Orejas M."/>
            <person name="Orosz E."/>
            <person name="Ouedraogo J.P."/>
            <person name="Overkamp K.M."/>
            <person name="Park H.-S."/>
            <person name="Perrone G."/>
            <person name="Piumi F."/>
            <person name="Punt P.J."/>
            <person name="Ram A.F."/>
            <person name="Ramon A."/>
            <person name="Rauscher S."/>
            <person name="Record E."/>
            <person name="Riano-Pachon D.M."/>
            <person name="Robert V."/>
            <person name="Roehrig J."/>
            <person name="Ruller R."/>
            <person name="Salamov A."/>
            <person name="Salih N.S."/>
            <person name="Samson R.A."/>
            <person name="Sandor E."/>
            <person name="Sanguinetti M."/>
            <person name="Schuetze T."/>
            <person name="Sepcic K."/>
            <person name="Shelest E."/>
            <person name="Sherlock G."/>
            <person name="Sophianopoulou V."/>
            <person name="Squina F.M."/>
            <person name="Sun H."/>
            <person name="Susca A."/>
            <person name="Todd R.B."/>
            <person name="Tsang A."/>
            <person name="Unkles S.E."/>
            <person name="van de Wiele N."/>
            <person name="van Rossen-Uffink D."/>
            <person name="Oliveira J.V."/>
            <person name="Vesth T.C."/>
            <person name="Visser J."/>
            <person name="Yu J.-H."/>
            <person name="Zhou M."/>
            <person name="Andersen M.R."/>
            <person name="Archer D.B."/>
            <person name="Baker S.E."/>
            <person name="Benoit I."/>
            <person name="Brakhage A.A."/>
            <person name="Braus G.H."/>
            <person name="Fischer R."/>
            <person name="Frisvad J.C."/>
            <person name="Goldman G.H."/>
            <person name="Houbraken J."/>
            <person name="Oakley B."/>
            <person name="Pocsi I."/>
            <person name="Scazzocchio C."/>
            <person name="Seiboth B."/>
            <person name="vanKuyk P.A."/>
            <person name="Wortman J."/>
            <person name="Dyer P.S."/>
            <person name="Grigoriev I.V."/>
        </authorList>
    </citation>
    <scope>NUCLEOTIDE SEQUENCE [LARGE SCALE GENOMIC DNA]</scope>
    <source>
        <strain evidence="3">CBS 134.48</strain>
    </source>
</reference>
<feature type="region of interest" description="Disordered" evidence="1">
    <location>
        <begin position="1"/>
        <end position="51"/>
    </location>
</feature>
<feature type="compositionally biased region" description="Basic and acidic residues" evidence="1">
    <location>
        <begin position="12"/>
        <end position="40"/>
    </location>
</feature>
<evidence type="ECO:0000313" key="2">
    <source>
        <dbReference type="EMBL" id="OJI83947.1"/>
    </source>
</evidence>
<dbReference type="Proteomes" id="UP000184304">
    <property type="component" value="Unassembled WGS sequence"/>
</dbReference>